<evidence type="ECO:0000313" key="1">
    <source>
        <dbReference type="EMBL" id="BEI92345.1"/>
    </source>
</evidence>
<proteinExistence type="predicted"/>
<gene>
    <name evidence="1" type="ORF">CcaverHIS019_0411650</name>
</gene>
<accession>A0AA48L5J7</accession>
<evidence type="ECO:0000313" key="2">
    <source>
        <dbReference type="Proteomes" id="UP001233271"/>
    </source>
</evidence>
<keyword evidence="2" id="KW-1185">Reference proteome</keyword>
<dbReference type="AlphaFoldDB" id="A0AA48L5J7"/>
<dbReference type="Proteomes" id="UP001233271">
    <property type="component" value="Chromosome 4"/>
</dbReference>
<dbReference type="KEGG" id="ccac:CcaHIS019_0411650"/>
<sequence length="145" mass="15664">MPPVTHAQVKALYEATRAAASTFSSYNFRMYFLRRTDEVFAPALAALGDTPPAAALAAAKAAGNAPNNMTRERLEAFMGEREAALAALKRSGITNAMIGGISHDGSQPEEFKKIISIVDDKMDAVYTLKPQNQTITLHKLIPNTI</sequence>
<organism evidence="1 2">
    <name type="scientific">Cutaneotrichosporon cavernicola</name>
    <dbReference type="NCBI Taxonomy" id="279322"/>
    <lineage>
        <taxon>Eukaryota</taxon>
        <taxon>Fungi</taxon>
        <taxon>Dikarya</taxon>
        <taxon>Basidiomycota</taxon>
        <taxon>Agaricomycotina</taxon>
        <taxon>Tremellomycetes</taxon>
        <taxon>Trichosporonales</taxon>
        <taxon>Trichosporonaceae</taxon>
        <taxon>Cutaneotrichosporon</taxon>
    </lineage>
</organism>
<name>A0AA48L5J7_9TREE</name>
<protein>
    <submittedName>
        <fullName evidence="1">Uncharacterized protein</fullName>
    </submittedName>
</protein>
<reference evidence="1" key="1">
    <citation type="journal article" date="2023" name="BMC Genomics">
        <title>Chromosome-level genome assemblies of Cutaneotrichosporon spp. (Trichosporonales, Basidiomycota) reveal imbalanced evolution between nucleotide sequences and chromosome synteny.</title>
        <authorList>
            <person name="Kobayashi Y."/>
            <person name="Kayamori A."/>
            <person name="Aoki K."/>
            <person name="Shiwa Y."/>
            <person name="Matsutani M."/>
            <person name="Fujita N."/>
            <person name="Sugita T."/>
            <person name="Iwasaki W."/>
            <person name="Tanaka N."/>
            <person name="Takashima M."/>
        </authorList>
    </citation>
    <scope>NUCLEOTIDE SEQUENCE</scope>
    <source>
        <strain evidence="1">HIS019</strain>
    </source>
</reference>
<dbReference type="RefSeq" id="XP_060457610.1">
    <property type="nucleotide sequence ID" value="XM_060601081.1"/>
</dbReference>
<dbReference type="EMBL" id="AP028215">
    <property type="protein sequence ID" value="BEI92345.1"/>
    <property type="molecule type" value="Genomic_DNA"/>
</dbReference>
<dbReference type="GeneID" id="85496215"/>